<accession>A0A426WZ46</accession>
<evidence type="ECO:0000313" key="3">
    <source>
        <dbReference type="Proteomes" id="UP000287651"/>
    </source>
</evidence>
<comment type="caution">
    <text evidence="2">The sequence shown here is derived from an EMBL/GenBank/DDBJ whole genome shotgun (WGS) entry which is preliminary data.</text>
</comment>
<dbReference type="Proteomes" id="UP000287651">
    <property type="component" value="Unassembled WGS sequence"/>
</dbReference>
<reference evidence="2 3" key="1">
    <citation type="journal article" date="2014" name="Agronomy (Basel)">
        <title>A Draft Genome Sequence for Ensete ventricosum, the Drought-Tolerant Tree Against Hunger.</title>
        <authorList>
            <person name="Harrison J."/>
            <person name="Moore K.A."/>
            <person name="Paszkiewicz K."/>
            <person name="Jones T."/>
            <person name="Grant M."/>
            <person name="Ambacheew D."/>
            <person name="Muzemil S."/>
            <person name="Studholme D.J."/>
        </authorList>
    </citation>
    <scope>NUCLEOTIDE SEQUENCE [LARGE SCALE GENOMIC DNA]</scope>
</reference>
<organism evidence="2 3">
    <name type="scientific">Ensete ventricosum</name>
    <name type="common">Abyssinian banana</name>
    <name type="synonym">Musa ensete</name>
    <dbReference type="NCBI Taxonomy" id="4639"/>
    <lineage>
        <taxon>Eukaryota</taxon>
        <taxon>Viridiplantae</taxon>
        <taxon>Streptophyta</taxon>
        <taxon>Embryophyta</taxon>
        <taxon>Tracheophyta</taxon>
        <taxon>Spermatophyta</taxon>
        <taxon>Magnoliopsida</taxon>
        <taxon>Liliopsida</taxon>
        <taxon>Zingiberales</taxon>
        <taxon>Musaceae</taxon>
        <taxon>Ensete</taxon>
    </lineage>
</organism>
<feature type="region of interest" description="Disordered" evidence="1">
    <location>
        <begin position="1"/>
        <end position="22"/>
    </location>
</feature>
<proteinExistence type="predicted"/>
<gene>
    <name evidence="2" type="ORF">B296_00051518</name>
</gene>
<evidence type="ECO:0000256" key="1">
    <source>
        <dbReference type="SAM" id="MobiDB-lite"/>
    </source>
</evidence>
<dbReference type="EMBL" id="AMZH03032967">
    <property type="protein sequence ID" value="RRT32252.1"/>
    <property type="molecule type" value="Genomic_DNA"/>
</dbReference>
<dbReference type="AlphaFoldDB" id="A0A426WZ46"/>
<name>A0A426WZ46_ENSVE</name>
<sequence>MRHCPPEEEGHNHVEAGARRRRTVMQEDGDACCVLPRMTSADNRPLLHRRGGRGGWETESLGCGVGEAVQAINADPARRWVRRVSPSLMGRRERARDRGPWPASRAMEKRRCREISVNLVGSVNRGKAQLDSIVGKVIAGGSRKTTGLLLFVRGRSNRKMRQGVVQ</sequence>
<evidence type="ECO:0000313" key="2">
    <source>
        <dbReference type="EMBL" id="RRT32252.1"/>
    </source>
</evidence>
<protein>
    <submittedName>
        <fullName evidence="2">Uncharacterized protein</fullName>
    </submittedName>
</protein>
<feature type="compositionally biased region" description="Basic and acidic residues" evidence="1">
    <location>
        <begin position="1"/>
        <end position="18"/>
    </location>
</feature>